<dbReference type="RefSeq" id="WP_354551980.1">
    <property type="nucleotide sequence ID" value="NZ_JBEPSD010000003.1"/>
</dbReference>
<name>A0ABV2Q005_9GAMM</name>
<keyword evidence="7" id="KW-1185">Reference proteome</keyword>
<feature type="compositionally biased region" description="Low complexity" evidence="3">
    <location>
        <begin position="438"/>
        <end position="449"/>
    </location>
</feature>
<feature type="region of interest" description="Disordered" evidence="3">
    <location>
        <begin position="1092"/>
        <end position="1112"/>
    </location>
</feature>
<keyword evidence="2" id="KW-0106">Calcium</keyword>
<evidence type="ECO:0000313" key="6">
    <source>
        <dbReference type="EMBL" id="MET4570631.1"/>
    </source>
</evidence>
<feature type="region of interest" description="Disordered" evidence="3">
    <location>
        <begin position="438"/>
        <end position="461"/>
    </location>
</feature>
<evidence type="ECO:0000256" key="2">
    <source>
        <dbReference type="ARBA" id="ARBA00022837"/>
    </source>
</evidence>
<dbReference type="InterPro" id="IPR008707">
    <property type="entry name" value="B-propeller_PilY1"/>
</dbReference>
<comment type="caution">
    <text evidence="6">The sequence shown here is derived from an EMBL/GenBank/DDBJ whole genome shotgun (WGS) entry which is preliminary data.</text>
</comment>
<keyword evidence="4" id="KW-0732">Signal</keyword>
<dbReference type="Proteomes" id="UP001549251">
    <property type="component" value="Unassembled WGS sequence"/>
</dbReference>
<evidence type="ECO:0000313" key="7">
    <source>
        <dbReference type="Proteomes" id="UP001549251"/>
    </source>
</evidence>
<evidence type="ECO:0000256" key="4">
    <source>
        <dbReference type="SAM" id="SignalP"/>
    </source>
</evidence>
<dbReference type="EMBL" id="JBEPSD010000003">
    <property type="protein sequence ID" value="MET4570631.1"/>
    <property type="molecule type" value="Genomic_DNA"/>
</dbReference>
<feature type="chain" id="PRO_5046436139" evidence="4">
    <location>
        <begin position="29"/>
        <end position="1123"/>
    </location>
</feature>
<sequence>MPHARIVSNHRLRSFVLIAAALMLPGMASGEDISLYTGTPTGGGKPNVLLVMDNAANGNSATTIAPGSNCPSWIATNPKAHDFEQCALYNLIGSIGSSTSPLNGQVNMGLMMFNPANGGLFYYPSPTPTAPGPLPLLDTAGAATFQNWIMGTPGGATGIGPGTAAVYTNSNNLDESMEEAWAYYTASTGLSLTRYSKSISDKCQKLFIIYLANVTGSNAPKTPSSASLAQSSLTIANGGTTPPIIPLNPPGDQQNWGDEWTRFMYNADLSGISSSVAHNNQNIITYTIAVSDGCDQPSGNKKADQKCIDHINLIKSMAGNGGGKYFYVSGGDVAGLIKALTTILTEVQATNSVFASVSLPVSVNAQGTSLNQVYVGMFRPDATAAPRWAGNLKQYQLGFDSNNNVQLEDSLNQPAITNSGTGFITPYALSFWTADRQTGTTTGTPTTTGTGTGTGTRNGPFTINSSGYTSTLVTNWPPNGFWINNATGAGGAFDAPDGQIVDKGGVAEMTRADYLTDQTSRVIYTCTTVGGCPTTGTLPTFDATTLGSSTAFGTTTTADTTTLINWVRGTDNNTGTGAETQKGPGTPVTVRPSIHGDVLHSRPAVVNYGGSIGIVVFYGSNDGVFRAVNGNKDATAPGVITMSPIAPATTGRLVRPGGELWSFIAPDFFGKFQRLRNNTPGLTLDYPATSSGKDYFFDGTTTVYQDLRVAASPKTYLYLTARRGGRLIYAFDVSDPTKPPVFMWSKTNADIAELGQTWSQPKLALVKGYKDVSGNPIPVVIMGGGYDTAEDTDPVAVADTMGRAIVVLDAFTGAKVWMAAPSCAGVTGACSTVAGMTYAIPADITLLDRDGDGYTDRIYTGDLGGNIWRADINDTDPTKWAVTKIASLSGGTSTTARKFFYPPDVTPTASFDAVVAASGDREHPLLANASSTVINRFYMLKDTNTGTSVATGWTPITESVLTDETGAAAGTTAPYSSTSTTSGFYVTLGQPGDGEKAVNAPLTVAGYTYFGTNTPFDPKKNPDMCYPNLGIARGYAINFLTGAGLNSNGYITFDGGGLPPSPVFGLVEITPGSGVYTPVLIGGGNQTGSAVGGNNTSALGANKVTPPNTGKRKRTYWFTEGLK</sequence>
<accession>A0ABV2Q005</accession>
<organism evidence="6 7">
    <name type="scientific">Rhodanobacter soli</name>
    <dbReference type="NCBI Taxonomy" id="590609"/>
    <lineage>
        <taxon>Bacteria</taxon>
        <taxon>Pseudomonadati</taxon>
        <taxon>Pseudomonadota</taxon>
        <taxon>Gammaproteobacteria</taxon>
        <taxon>Lysobacterales</taxon>
        <taxon>Rhodanobacteraceae</taxon>
        <taxon>Rhodanobacter</taxon>
    </lineage>
</organism>
<evidence type="ECO:0000256" key="1">
    <source>
        <dbReference type="ARBA" id="ARBA00022723"/>
    </source>
</evidence>
<feature type="domain" description="PilY1 beta-propeller" evidence="5">
    <location>
        <begin position="693"/>
        <end position="883"/>
    </location>
</feature>
<proteinExistence type="predicted"/>
<dbReference type="Pfam" id="PF05567">
    <property type="entry name" value="T4P_PilY1"/>
    <property type="match status" value="1"/>
</dbReference>
<feature type="signal peptide" evidence="4">
    <location>
        <begin position="1"/>
        <end position="28"/>
    </location>
</feature>
<reference evidence="6 7" key="1">
    <citation type="submission" date="2024-06" db="EMBL/GenBank/DDBJ databases">
        <title>Sorghum-associated microbial communities from plants grown in Nebraska, USA.</title>
        <authorList>
            <person name="Schachtman D."/>
        </authorList>
    </citation>
    <scope>NUCLEOTIDE SEQUENCE [LARGE SCALE GENOMIC DNA]</scope>
    <source>
        <strain evidence="6 7">1757</strain>
    </source>
</reference>
<protein>
    <submittedName>
        <fullName evidence="6">Type IV pilus assembly protein PilY1</fullName>
    </submittedName>
</protein>
<keyword evidence="1" id="KW-0479">Metal-binding</keyword>
<gene>
    <name evidence="6" type="ORF">ABIE04_003010</name>
</gene>
<evidence type="ECO:0000256" key="3">
    <source>
        <dbReference type="SAM" id="MobiDB-lite"/>
    </source>
</evidence>
<evidence type="ECO:0000259" key="5">
    <source>
        <dbReference type="Pfam" id="PF05567"/>
    </source>
</evidence>